<name>A0AAV9N803_9EURO</name>
<reference evidence="1 2" key="1">
    <citation type="submission" date="2023-08" db="EMBL/GenBank/DDBJ databases">
        <title>Black Yeasts Isolated from many extreme environments.</title>
        <authorList>
            <person name="Coleine C."/>
            <person name="Stajich J.E."/>
            <person name="Selbmann L."/>
        </authorList>
    </citation>
    <scope>NUCLEOTIDE SEQUENCE [LARGE SCALE GENOMIC DNA]</scope>
    <source>
        <strain evidence="1 2">CCFEE 5792</strain>
    </source>
</reference>
<proteinExistence type="predicted"/>
<gene>
    <name evidence="1" type="ORF">LTR84_005466</name>
</gene>
<dbReference type="GeneID" id="89973643"/>
<dbReference type="AlphaFoldDB" id="A0AAV9N803"/>
<comment type="caution">
    <text evidence="1">The sequence shown here is derived from an EMBL/GenBank/DDBJ whole genome shotgun (WGS) entry which is preliminary data.</text>
</comment>
<evidence type="ECO:0000313" key="2">
    <source>
        <dbReference type="Proteomes" id="UP001358417"/>
    </source>
</evidence>
<organism evidence="1 2">
    <name type="scientific">Exophiala bonariae</name>
    <dbReference type="NCBI Taxonomy" id="1690606"/>
    <lineage>
        <taxon>Eukaryota</taxon>
        <taxon>Fungi</taxon>
        <taxon>Dikarya</taxon>
        <taxon>Ascomycota</taxon>
        <taxon>Pezizomycotina</taxon>
        <taxon>Eurotiomycetes</taxon>
        <taxon>Chaetothyriomycetidae</taxon>
        <taxon>Chaetothyriales</taxon>
        <taxon>Herpotrichiellaceae</taxon>
        <taxon>Exophiala</taxon>
    </lineage>
</organism>
<accession>A0AAV9N803</accession>
<evidence type="ECO:0000313" key="1">
    <source>
        <dbReference type="EMBL" id="KAK5049044.1"/>
    </source>
</evidence>
<dbReference type="RefSeq" id="XP_064704249.1">
    <property type="nucleotide sequence ID" value="XM_064849035.1"/>
</dbReference>
<sequence length="225" mass="25208">MDSCQLFEAWRRSLGIMVNTWKFKDSAFVGIIRMETPVLNAFDYMLESPLVTDQERIALSKLRELLYIAAANPRIIPSPDYLDELTTATEGVNFVFNEDRKRQGQYLPPPIMVQPVIGPNGQPIPKSFELDGFGLVKMNRDAMNLHYVPGPDGGPGTYVKFDPVKIFAKKPEINNDDKKTVLGEGLSNVNVGTKPTNDKGTTAGNTTEQVGYFDRFKQSIRRGFN</sequence>
<keyword evidence="2" id="KW-1185">Reference proteome</keyword>
<dbReference type="EMBL" id="JAVRRD010000020">
    <property type="protein sequence ID" value="KAK5049044.1"/>
    <property type="molecule type" value="Genomic_DNA"/>
</dbReference>
<protein>
    <submittedName>
        <fullName evidence="1">Uncharacterized protein</fullName>
    </submittedName>
</protein>
<dbReference type="Proteomes" id="UP001358417">
    <property type="component" value="Unassembled WGS sequence"/>
</dbReference>